<dbReference type="CDD" id="cd03794">
    <property type="entry name" value="GT4_WbuB-like"/>
    <property type="match status" value="1"/>
</dbReference>
<name>A0ABZ2YHR5_9BACT</name>
<evidence type="ECO:0000313" key="3">
    <source>
        <dbReference type="EMBL" id="WZN38827.1"/>
    </source>
</evidence>
<dbReference type="EMBL" id="CP149822">
    <property type="protein sequence ID" value="WZN38827.1"/>
    <property type="molecule type" value="Genomic_DNA"/>
</dbReference>
<accession>A0ABZ2YHR5</accession>
<keyword evidence="4" id="KW-1185">Reference proteome</keyword>
<evidence type="ECO:0000259" key="2">
    <source>
        <dbReference type="Pfam" id="PF13579"/>
    </source>
</evidence>
<feature type="domain" description="Glycosyl transferase family 1" evidence="1">
    <location>
        <begin position="223"/>
        <end position="388"/>
    </location>
</feature>
<gene>
    <name evidence="3" type="ORF">WJU16_12520</name>
</gene>
<dbReference type="InterPro" id="IPR001296">
    <property type="entry name" value="Glyco_trans_1"/>
</dbReference>
<dbReference type="PANTHER" id="PTHR12526:SF633">
    <property type="entry name" value="COLANIC ACID BIOSYNTHESIS GLYCOSYL TRANSFERASE WCAI-RELATED"/>
    <property type="match status" value="1"/>
</dbReference>
<dbReference type="SUPFAM" id="SSF53756">
    <property type="entry name" value="UDP-Glycosyltransferase/glycogen phosphorylase"/>
    <property type="match status" value="1"/>
</dbReference>
<dbReference type="Pfam" id="PF13579">
    <property type="entry name" value="Glyco_trans_4_4"/>
    <property type="match status" value="1"/>
</dbReference>
<reference evidence="4" key="1">
    <citation type="submission" date="2024-03" db="EMBL/GenBank/DDBJ databases">
        <title>Chitinophaga horti sp. nov., isolated from garden soil.</title>
        <authorList>
            <person name="Lee D.S."/>
            <person name="Han D.M."/>
            <person name="Baek J.H."/>
            <person name="Choi D.G."/>
            <person name="Jeon J.H."/>
            <person name="Jeon C.O."/>
        </authorList>
    </citation>
    <scope>NUCLEOTIDE SEQUENCE [LARGE SCALE GENOMIC DNA]</scope>
    <source>
        <strain evidence="4">GPA1</strain>
    </source>
</reference>
<evidence type="ECO:0000259" key="1">
    <source>
        <dbReference type="Pfam" id="PF00534"/>
    </source>
</evidence>
<organism evidence="3 4">
    <name type="scientific">Chitinophaga pollutisoli</name>
    <dbReference type="NCBI Taxonomy" id="3133966"/>
    <lineage>
        <taxon>Bacteria</taxon>
        <taxon>Pseudomonadati</taxon>
        <taxon>Bacteroidota</taxon>
        <taxon>Chitinophagia</taxon>
        <taxon>Chitinophagales</taxon>
        <taxon>Chitinophagaceae</taxon>
        <taxon>Chitinophaga</taxon>
    </lineage>
</organism>
<sequence length="411" mass="46024">MPKRLLLIGGNYAPEPTGIGKFNGEMIGWLVNNGYECTVITTYPYYPQWKVQEPYSRKARWFRKEVSHDGRLKVYRCPQYVPAHPSGKKRMMMDVSFAMAAFAQLMRILPSKKYDYVMSVVPSFHLGLLALLYKRFRGAEVLYHIQDLQIDAARDLNMIHSGKMISAMLKLEKYILRKSDCVSSISDGMVRQISGKLDRRIELFPNWADVDKFHPLPGRMALKEAFGFQPDHKVVLYSGAIGEKQGLESILLAAASLGDREDVQFVICGSGPYREKLQEKALAMGLRRVHFLPLQPIEQFNRFLNMADLHLVIQKSGASDLVMPSKLTAILAVGGLSLVTANPGSSLHDLISGYQLGIVVPAENQDALNAGIRKAVTDDHAGMRGNARSYAVEYLSIDKVMGRFEANVLKI</sequence>
<proteinExistence type="predicted"/>
<dbReference type="Pfam" id="PF00534">
    <property type="entry name" value="Glycos_transf_1"/>
    <property type="match status" value="1"/>
</dbReference>
<dbReference type="Proteomes" id="UP001485459">
    <property type="component" value="Chromosome"/>
</dbReference>
<feature type="domain" description="Glycosyltransferase subfamily 4-like N-terminal" evidence="2">
    <location>
        <begin position="17"/>
        <end position="207"/>
    </location>
</feature>
<dbReference type="NCBIfam" id="NF007640">
    <property type="entry name" value="PRK10307.1"/>
    <property type="match status" value="1"/>
</dbReference>
<dbReference type="InterPro" id="IPR028098">
    <property type="entry name" value="Glyco_trans_4-like_N"/>
</dbReference>
<dbReference type="Gene3D" id="3.40.50.2000">
    <property type="entry name" value="Glycogen Phosphorylase B"/>
    <property type="match status" value="2"/>
</dbReference>
<evidence type="ECO:0000313" key="4">
    <source>
        <dbReference type="Proteomes" id="UP001485459"/>
    </source>
</evidence>
<protein>
    <submittedName>
        <fullName evidence="3">WcaI family glycosyltransferase</fullName>
    </submittedName>
</protein>
<dbReference type="RefSeq" id="WP_341833840.1">
    <property type="nucleotide sequence ID" value="NZ_CP149822.1"/>
</dbReference>
<dbReference type="PANTHER" id="PTHR12526">
    <property type="entry name" value="GLYCOSYLTRANSFERASE"/>
    <property type="match status" value="1"/>
</dbReference>